<dbReference type="Gene3D" id="2.40.50.140">
    <property type="entry name" value="Nucleic acid-binding proteins"/>
    <property type="match status" value="1"/>
</dbReference>
<comment type="caution">
    <text evidence="4">The sequence shown here is derived from an EMBL/GenBank/DDBJ whole genome shotgun (WGS) entry which is preliminary data.</text>
</comment>
<dbReference type="InterPro" id="IPR000424">
    <property type="entry name" value="Primosome_PriB/ssb"/>
</dbReference>
<keyword evidence="1 2" id="KW-0238">DNA-binding</keyword>
<dbReference type="PROSITE" id="PS50935">
    <property type="entry name" value="SSB"/>
    <property type="match status" value="1"/>
</dbReference>
<dbReference type="CDD" id="cd04496">
    <property type="entry name" value="SSB_OBF"/>
    <property type="match status" value="1"/>
</dbReference>
<dbReference type="PANTHER" id="PTHR10302">
    <property type="entry name" value="SINGLE-STRANDED DNA-BINDING PROTEIN"/>
    <property type="match status" value="1"/>
</dbReference>
<protein>
    <recommendedName>
        <fullName evidence="2 3">Single-stranded DNA-binding protein</fullName>
        <shortName evidence="2">SSB</shortName>
    </recommendedName>
</protein>
<evidence type="ECO:0000313" key="5">
    <source>
        <dbReference type="Proteomes" id="UP001156666"/>
    </source>
</evidence>
<comment type="caution">
    <text evidence="2">Lacks conserved residue(s) required for the propagation of feature annotation.</text>
</comment>
<comment type="subunit">
    <text evidence="2">Homotetramer.</text>
</comment>
<evidence type="ECO:0000313" key="4">
    <source>
        <dbReference type="EMBL" id="GLR16865.1"/>
    </source>
</evidence>
<dbReference type="InterPro" id="IPR012340">
    <property type="entry name" value="NA-bd_OB-fold"/>
</dbReference>
<keyword evidence="5" id="KW-1185">Reference proteome</keyword>
<dbReference type="EMBL" id="BSOH01000007">
    <property type="protein sequence ID" value="GLR16865.1"/>
    <property type="molecule type" value="Genomic_DNA"/>
</dbReference>
<dbReference type="Pfam" id="PF00436">
    <property type="entry name" value="SSB"/>
    <property type="match status" value="1"/>
</dbReference>
<accession>A0AA37SRV4</accession>
<dbReference type="GO" id="GO:0009295">
    <property type="term" value="C:nucleoid"/>
    <property type="evidence" value="ECO:0007669"/>
    <property type="project" value="TreeGrafter"/>
</dbReference>
<name>A0AA37SRV4_9BACT</name>
<proteinExistence type="inferred from homology"/>
<gene>
    <name evidence="4" type="primary">ssb_2</name>
    <name evidence="4" type="ORF">GCM10007940_14800</name>
</gene>
<dbReference type="HAMAP" id="MF_00984">
    <property type="entry name" value="SSB"/>
    <property type="match status" value="1"/>
</dbReference>
<dbReference type="AlphaFoldDB" id="A0AA37SRV4"/>
<dbReference type="PANTHER" id="PTHR10302:SF0">
    <property type="entry name" value="SINGLE-STRANDED DNA-BINDING PROTEIN, MITOCHONDRIAL"/>
    <property type="match status" value="1"/>
</dbReference>
<dbReference type="InterPro" id="IPR011344">
    <property type="entry name" value="ssDNA-bd"/>
</dbReference>
<evidence type="ECO:0000256" key="1">
    <source>
        <dbReference type="ARBA" id="ARBA00023125"/>
    </source>
</evidence>
<organism evidence="4 5">
    <name type="scientific">Portibacter lacus</name>
    <dbReference type="NCBI Taxonomy" id="1099794"/>
    <lineage>
        <taxon>Bacteria</taxon>
        <taxon>Pseudomonadati</taxon>
        <taxon>Bacteroidota</taxon>
        <taxon>Saprospiria</taxon>
        <taxon>Saprospirales</taxon>
        <taxon>Haliscomenobacteraceae</taxon>
        <taxon>Portibacter</taxon>
    </lineage>
</organism>
<dbReference type="GO" id="GO:0003697">
    <property type="term" value="F:single-stranded DNA binding"/>
    <property type="evidence" value="ECO:0007669"/>
    <property type="project" value="UniProtKB-UniRule"/>
</dbReference>
<dbReference type="NCBIfam" id="TIGR00621">
    <property type="entry name" value="ssb"/>
    <property type="match status" value="1"/>
</dbReference>
<reference evidence="4" key="2">
    <citation type="submission" date="2023-01" db="EMBL/GenBank/DDBJ databases">
        <title>Draft genome sequence of Portibacter lacus strain NBRC 108769.</title>
        <authorList>
            <person name="Sun Q."/>
            <person name="Mori K."/>
        </authorList>
    </citation>
    <scope>NUCLEOTIDE SEQUENCE</scope>
    <source>
        <strain evidence="4">NBRC 108769</strain>
    </source>
</reference>
<sequence>MYNISNSVSLTGHLGKDVEIITLDSGAKIARTSIATNNSYTNRQGEKIQEVEWHNIIAWNRTAELMERLLKKGTRVMIEGMLKNETYKNKEGVIRYNTKVQINNFQKLTAKEDALPF</sequence>
<dbReference type="PIRSF" id="PIRSF002070">
    <property type="entry name" value="SSB"/>
    <property type="match status" value="1"/>
</dbReference>
<dbReference type="RefSeq" id="WP_235290953.1">
    <property type="nucleotide sequence ID" value="NZ_BSOH01000007.1"/>
</dbReference>
<dbReference type="GO" id="GO:0006260">
    <property type="term" value="P:DNA replication"/>
    <property type="evidence" value="ECO:0007669"/>
    <property type="project" value="InterPro"/>
</dbReference>
<dbReference type="Proteomes" id="UP001156666">
    <property type="component" value="Unassembled WGS sequence"/>
</dbReference>
<evidence type="ECO:0000256" key="3">
    <source>
        <dbReference type="PIRNR" id="PIRNR002070"/>
    </source>
</evidence>
<evidence type="ECO:0000256" key="2">
    <source>
        <dbReference type="HAMAP-Rule" id="MF_00984"/>
    </source>
</evidence>
<dbReference type="SUPFAM" id="SSF50249">
    <property type="entry name" value="Nucleic acid-binding proteins"/>
    <property type="match status" value="1"/>
</dbReference>
<reference evidence="4" key="1">
    <citation type="journal article" date="2014" name="Int. J. Syst. Evol. Microbiol.">
        <title>Complete genome sequence of Corynebacterium casei LMG S-19264T (=DSM 44701T), isolated from a smear-ripened cheese.</title>
        <authorList>
            <consortium name="US DOE Joint Genome Institute (JGI-PGF)"/>
            <person name="Walter F."/>
            <person name="Albersmeier A."/>
            <person name="Kalinowski J."/>
            <person name="Ruckert C."/>
        </authorList>
    </citation>
    <scope>NUCLEOTIDE SEQUENCE</scope>
    <source>
        <strain evidence="4">NBRC 108769</strain>
    </source>
</reference>